<dbReference type="AlphaFoldDB" id="A0AAW2NYR6"/>
<dbReference type="GO" id="GO:1901135">
    <property type="term" value="P:carbohydrate derivative metabolic process"/>
    <property type="evidence" value="ECO:0007669"/>
    <property type="project" value="UniProtKB-ARBA"/>
</dbReference>
<name>A0AAW2NYR6_9LAMI</name>
<organism evidence="1">
    <name type="scientific">Sesamum angustifolium</name>
    <dbReference type="NCBI Taxonomy" id="2727405"/>
    <lineage>
        <taxon>Eukaryota</taxon>
        <taxon>Viridiplantae</taxon>
        <taxon>Streptophyta</taxon>
        <taxon>Embryophyta</taxon>
        <taxon>Tracheophyta</taxon>
        <taxon>Spermatophyta</taxon>
        <taxon>Magnoliopsida</taxon>
        <taxon>eudicotyledons</taxon>
        <taxon>Gunneridae</taxon>
        <taxon>Pentapetalae</taxon>
        <taxon>asterids</taxon>
        <taxon>lamiids</taxon>
        <taxon>Lamiales</taxon>
        <taxon>Pedaliaceae</taxon>
        <taxon>Sesamum</taxon>
    </lineage>
</organism>
<dbReference type="GO" id="GO:0008194">
    <property type="term" value="F:UDP-glycosyltransferase activity"/>
    <property type="evidence" value="ECO:0007669"/>
    <property type="project" value="UniProtKB-ARBA"/>
</dbReference>
<accession>A0AAW2NYR6</accession>
<sequence length="133" mass="14772">MSYKQSKKQGKQAALMEAKQANLSILMFPWIGHGHVFPYLELAKNLSTHNFDIFFCSTALNLSFISDVLAHTSSSVSILLVELHLPSSPELPPCHHTTKNATPHLLPKLREALQMSNSSFSDIITSLNPDMLI</sequence>
<proteinExistence type="predicted"/>
<evidence type="ECO:0000313" key="1">
    <source>
        <dbReference type="EMBL" id="KAL0348770.1"/>
    </source>
</evidence>
<dbReference type="PANTHER" id="PTHR48044:SF82">
    <property type="entry name" value="GLYCOSYLTRANSFERASE"/>
    <property type="match status" value="1"/>
</dbReference>
<dbReference type="PANTHER" id="PTHR48044">
    <property type="entry name" value="GLYCOSYLTRANSFERASE"/>
    <property type="match status" value="1"/>
</dbReference>
<protein>
    <submittedName>
        <fullName evidence="1">UDP-glucosyltransferase 29</fullName>
    </submittedName>
</protein>
<comment type="caution">
    <text evidence="1">The sequence shown here is derived from an EMBL/GenBank/DDBJ whole genome shotgun (WGS) entry which is preliminary data.</text>
</comment>
<dbReference type="Gene3D" id="3.40.50.2000">
    <property type="entry name" value="Glycogen Phosphorylase B"/>
    <property type="match status" value="1"/>
</dbReference>
<reference evidence="1" key="1">
    <citation type="submission" date="2020-06" db="EMBL/GenBank/DDBJ databases">
        <authorList>
            <person name="Li T."/>
            <person name="Hu X."/>
            <person name="Zhang T."/>
            <person name="Song X."/>
            <person name="Zhang H."/>
            <person name="Dai N."/>
            <person name="Sheng W."/>
            <person name="Hou X."/>
            <person name="Wei L."/>
        </authorList>
    </citation>
    <scope>NUCLEOTIDE SEQUENCE</scope>
    <source>
        <strain evidence="1">G01</strain>
        <tissue evidence="1">Leaf</tissue>
    </source>
</reference>
<dbReference type="EMBL" id="JACGWK010000006">
    <property type="protein sequence ID" value="KAL0348770.1"/>
    <property type="molecule type" value="Genomic_DNA"/>
</dbReference>
<dbReference type="SUPFAM" id="SSF53756">
    <property type="entry name" value="UDP-Glycosyltransferase/glycogen phosphorylase"/>
    <property type="match status" value="1"/>
</dbReference>
<gene>
    <name evidence="1" type="ORF">Sangu_1104800</name>
</gene>
<reference evidence="1" key="2">
    <citation type="journal article" date="2024" name="Plant">
        <title>Genomic evolution and insights into agronomic trait innovations of Sesamum species.</title>
        <authorList>
            <person name="Miao H."/>
            <person name="Wang L."/>
            <person name="Qu L."/>
            <person name="Liu H."/>
            <person name="Sun Y."/>
            <person name="Le M."/>
            <person name="Wang Q."/>
            <person name="Wei S."/>
            <person name="Zheng Y."/>
            <person name="Lin W."/>
            <person name="Duan Y."/>
            <person name="Cao H."/>
            <person name="Xiong S."/>
            <person name="Wang X."/>
            <person name="Wei L."/>
            <person name="Li C."/>
            <person name="Ma Q."/>
            <person name="Ju M."/>
            <person name="Zhao R."/>
            <person name="Li G."/>
            <person name="Mu C."/>
            <person name="Tian Q."/>
            <person name="Mei H."/>
            <person name="Zhang T."/>
            <person name="Gao T."/>
            <person name="Zhang H."/>
        </authorList>
    </citation>
    <scope>NUCLEOTIDE SEQUENCE</scope>
    <source>
        <strain evidence="1">G01</strain>
    </source>
</reference>